<dbReference type="Proteomes" id="UP000000599">
    <property type="component" value="Chromosome G"/>
</dbReference>
<dbReference type="EMBL" id="CR382139">
    <property type="protein sequence ID" value="CAG91127.2"/>
    <property type="molecule type" value="Genomic_DNA"/>
</dbReference>
<evidence type="ECO:0000256" key="1">
    <source>
        <dbReference type="SAM" id="Coils"/>
    </source>
</evidence>
<dbReference type="GeneID" id="2905574"/>
<proteinExistence type="predicted"/>
<gene>
    <name evidence="2" type="ordered locus">DEHA2G24618g</name>
</gene>
<organism evidence="2 3">
    <name type="scientific">Debaryomyces hansenii (strain ATCC 36239 / CBS 767 / BCRC 21394 / JCM 1990 / NBRC 0083 / IGC 2968)</name>
    <name type="common">Yeast</name>
    <name type="synonym">Torulaspora hansenii</name>
    <dbReference type="NCBI Taxonomy" id="284592"/>
    <lineage>
        <taxon>Eukaryota</taxon>
        <taxon>Fungi</taxon>
        <taxon>Dikarya</taxon>
        <taxon>Ascomycota</taxon>
        <taxon>Saccharomycotina</taxon>
        <taxon>Pichiomycetes</taxon>
        <taxon>Debaryomycetaceae</taxon>
        <taxon>Debaryomyces</taxon>
    </lineage>
</organism>
<evidence type="ECO:0000313" key="3">
    <source>
        <dbReference type="Proteomes" id="UP000000599"/>
    </source>
</evidence>
<sequence length="337" mass="39055">MSDELSKECDSLLASTSILDHHYGIPDITKNHLKLTSCNESTKLEKKYHELYGELSQKLNKLAYFNKLDELNGQSVDKIEEQYHEILNNKLDKIPILEYSKGNEISKLKAIRNYYELQIDNFKTRLLLNNYLQITLPILRSIHQLDTGIATTELNISQNLSTLYSINERNTNANINKLIKSYQELNKNNKELNNLAHSISNTLNNELQDKLKSLNALNVNLKEKHNALLEVKGKQINEFLTESDDHIYKKFNALVNEWTYISIICELLVGFIISLPIDWYQDKSLRKILFETEKLSSKTSKYQSVINMNSLNNFKLEELYMIDLDELDLNSDTSNGN</sequence>
<keyword evidence="1" id="KW-0175">Coiled coil</keyword>
<dbReference type="RefSeq" id="XP_462612.2">
    <property type="nucleotide sequence ID" value="XM_462612.1"/>
</dbReference>
<name>Q6BGQ9_DEBHA</name>
<feature type="coiled-coil region" evidence="1">
    <location>
        <begin position="168"/>
        <end position="231"/>
    </location>
</feature>
<dbReference type="OMA" id="HKYGIPK"/>
<reference evidence="2 3" key="1">
    <citation type="journal article" date="2004" name="Nature">
        <title>Genome evolution in yeasts.</title>
        <authorList>
            <consortium name="Genolevures"/>
            <person name="Dujon B."/>
            <person name="Sherman D."/>
            <person name="Fischer G."/>
            <person name="Durrens P."/>
            <person name="Casaregola S."/>
            <person name="Lafontaine I."/>
            <person name="de Montigny J."/>
            <person name="Marck C."/>
            <person name="Neuveglise C."/>
            <person name="Talla E."/>
            <person name="Goffard N."/>
            <person name="Frangeul L."/>
            <person name="Aigle M."/>
            <person name="Anthouard V."/>
            <person name="Babour A."/>
            <person name="Barbe V."/>
            <person name="Barnay S."/>
            <person name="Blanchin S."/>
            <person name="Beckerich J.M."/>
            <person name="Beyne E."/>
            <person name="Bleykasten C."/>
            <person name="Boisrame A."/>
            <person name="Boyer J."/>
            <person name="Cattolico L."/>
            <person name="Confanioleri F."/>
            <person name="de Daruvar A."/>
            <person name="Despons L."/>
            <person name="Fabre E."/>
            <person name="Fairhead C."/>
            <person name="Ferry-Dumazet H."/>
            <person name="Groppi A."/>
            <person name="Hantraye F."/>
            <person name="Hennequin C."/>
            <person name="Jauniaux N."/>
            <person name="Joyet P."/>
            <person name="Kachouri R."/>
            <person name="Kerrest A."/>
            <person name="Koszul R."/>
            <person name="Lemaire M."/>
            <person name="Lesur I."/>
            <person name="Ma L."/>
            <person name="Muller H."/>
            <person name="Nicaud J.M."/>
            <person name="Nikolski M."/>
            <person name="Oztas S."/>
            <person name="Ozier-Kalogeropoulos O."/>
            <person name="Pellenz S."/>
            <person name="Potier S."/>
            <person name="Richard G.F."/>
            <person name="Straub M.L."/>
            <person name="Suleau A."/>
            <person name="Swennene D."/>
            <person name="Tekaia F."/>
            <person name="Wesolowski-Louvel M."/>
            <person name="Westhof E."/>
            <person name="Wirth B."/>
            <person name="Zeniou-Meyer M."/>
            <person name="Zivanovic I."/>
            <person name="Bolotin-Fukuhara M."/>
            <person name="Thierry A."/>
            <person name="Bouchier C."/>
            <person name="Caudron B."/>
            <person name="Scarpelli C."/>
            <person name="Gaillardin C."/>
            <person name="Weissenbach J."/>
            <person name="Wincker P."/>
            <person name="Souciet J.L."/>
        </authorList>
    </citation>
    <scope>NUCLEOTIDE SEQUENCE [LARGE SCALE GENOMIC DNA]</scope>
    <source>
        <strain evidence="3">ATCC 36239 / CBS 767 / BCRC 21394 / JCM 1990 / NBRC 0083 / IGC 2968</strain>
    </source>
</reference>
<dbReference type="InParanoid" id="Q6BGQ9"/>
<dbReference type="eggNOG" id="ENOG502RQ36">
    <property type="taxonomic scope" value="Eukaryota"/>
</dbReference>
<dbReference type="AlphaFoldDB" id="Q6BGQ9"/>
<keyword evidence="3" id="KW-1185">Reference proteome</keyword>
<evidence type="ECO:0000313" key="2">
    <source>
        <dbReference type="EMBL" id="CAG91127.2"/>
    </source>
</evidence>
<dbReference type="KEGG" id="dha:DEHA2G24618g"/>
<dbReference type="HOGENOM" id="CLU_071090_0_0_1"/>
<dbReference type="OrthoDB" id="4081346at2759"/>
<protein>
    <submittedName>
        <fullName evidence="2">DEHA2G24618p</fullName>
    </submittedName>
</protein>
<accession>Q6BGQ9</accession>